<dbReference type="PANTHER" id="PTHR47843:SF2">
    <property type="entry name" value="BTB DOMAIN-CONTAINING PROTEIN"/>
    <property type="match status" value="1"/>
</dbReference>
<gene>
    <name evidence="2" type="ORF">LTR05_004080</name>
</gene>
<dbReference type="EMBL" id="JAVRRJ010000003">
    <property type="protein sequence ID" value="KAK5086910.1"/>
    <property type="molecule type" value="Genomic_DNA"/>
</dbReference>
<dbReference type="PROSITE" id="PS50097">
    <property type="entry name" value="BTB"/>
    <property type="match status" value="1"/>
</dbReference>
<dbReference type="Pfam" id="PF00651">
    <property type="entry name" value="BTB"/>
    <property type="match status" value="1"/>
</dbReference>
<proteinExistence type="predicted"/>
<organism evidence="2 3">
    <name type="scientific">Lithohypha guttulata</name>
    <dbReference type="NCBI Taxonomy" id="1690604"/>
    <lineage>
        <taxon>Eukaryota</taxon>
        <taxon>Fungi</taxon>
        <taxon>Dikarya</taxon>
        <taxon>Ascomycota</taxon>
        <taxon>Pezizomycotina</taxon>
        <taxon>Eurotiomycetes</taxon>
        <taxon>Chaetothyriomycetidae</taxon>
        <taxon>Chaetothyriales</taxon>
        <taxon>Trichomeriaceae</taxon>
        <taxon>Lithohypha</taxon>
    </lineage>
</organism>
<dbReference type="SUPFAM" id="SSF54695">
    <property type="entry name" value="POZ domain"/>
    <property type="match status" value="1"/>
</dbReference>
<dbReference type="InterPro" id="IPR000210">
    <property type="entry name" value="BTB/POZ_dom"/>
</dbReference>
<sequence>MSSSSNISELSADTFAELLSGPLLEITVGAERKSWHIHHNLLRHHSKYFDDDNLINGEEKRIRDGKVDLPEEDPSAFRVFVKWLYQGRIDDVSTLKADQKWNYAFACQNLYILCEKIGMHELKNQAIDQFRKGCYETRLVPGGDEIRPIYNRTAVNSPFRKLVSRIAARQIMDPDSRRDASMYLECFKAAPNFAVDVLNAIREGTEGVLLDDPTEGNSCRYHEHVNGETCCKTVHFKDGV</sequence>
<dbReference type="CDD" id="cd18186">
    <property type="entry name" value="BTB_POZ_ZBTB_KLHL-like"/>
    <property type="match status" value="1"/>
</dbReference>
<comment type="caution">
    <text evidence="2">The sequence shown here is derived from an EMBL/GenBank/DDBJ whole genome shotgun (WGS) entry which is preliminary data.</text>
</comment>
<protein>
    <recommendedName>
        <fullName evidence="1">BTB domain-containing protein</fullName>
    </recommendedName>
</protein>
<accession>A0AAN7YBK1</accession>
<dbReference type="InterPro" id="IPR011333">
    <property type="entry name" value="SKP1/BTB/POZ_sf"/>
</dbReference>
<dbReference type="PANTHER" id="PTHR47843">
    <property type="entry name" value="BTB DOMAIN-CONTAINING PROTEIN-RELATED"/>
    <property type="match status" value="1"/>
</dbReference>
<evidence type="ECO:0000313" key="2">
    <source>
        <dbReference type="EMBL" id="KAK5086910.1"/>
    </source>
</evidence>
<reference evidence="2 3" key="1">
    <citation type="submission" date="2023-08" db="EMBL/GenBank/DDBJ databases">
        <title>Black Yeasts Isolated from many extreme environments.</title>
        <authorList>
            <person name="Coleine C."/>
            <person name="Stajich J.E."/>
            <person name="Selbmann L."/>
        </authorList>
    </citation>
    <scope>NUCLEOTIDE SEQUENCE [LARGE SCALE GENOMIC DNA]</scope>
    <source>
        <strain evidence="2 3">CCFEE 5910</strain>
    </source>
</reference>
<dbReference type="Proteomes" id="UP001309876">
    <property type="component" value="Unassembled WGS sequence"/>
</dbReference>
<feature type="domain" description="BTB" evidence="1">
    <location>
        <begin position="24"/>
        <end position="93"/>
    </location>
</feature>
<dbReference type="AlphaFoldDB" id="A0AAN7YBK1"/>
<name>A0AAN7YBK1_9EURO</name>
<evidence type="ECO:0000313" key="3">
    <source>
        <dbReference type="Proteomes" id="UP001309876"/>
    </source>
</evidence>
<dbReference type="Gene3D" id="3.30.710.10">
    <property type="entry name" value="Potassium Channel Kv1.1, Chain A"/>
    <property type="match status" value="1"/>
</dbReference>
<keyword evidence="3" id="KW-1185">Reference proteome</keyword>
<evidence type="ECO:0000259" key="1">
    <source>
        <dbReference type="PROSITE" id="PS50097"/>
    </source>
</evidence>